<gene>
    <name evidence="10" type="primary">atpG</name>
    <name evidence="12" type="ORF">DZF91_29890</name>
</gene>
<dbReference type="PANTHER" id="PTHR11693:SF22">
    <property type="entry name" value="ATP SYNTHASE SUBUNIT GAMMA, MITOCHONDRIAL"/>
    <property type="match status" value="1"/>
</dbReference>
<dbReference type="GO" id="GO:0046933">
    <property type="term" value="F:proton-transporting ATP synthase activity, rotational mechanism"/>
    <property type="evidence" value="ECO:0007669"/>
    <property type="project" value="UniProtKB-UniRule"/>
</dbReference>
<dbReference type="RefSeq" id="WP_117360441.1">
    <property type="nucleotide sequence ID" value="NZ_QURH01000886.1"/>
</dbReference>
<dbReference type="Gene3D" id="1.10.287.80">
    <property type="entry name" value="ATP synthase, gamma subunit, helix hairpin domain"/>
    <property type="match status" value="2"/>
</dbReference>
<dbReference type="CDD" id="cd12151">
    <property type="entry name" value="F1-ATPase_gamma"/>
    <property type="match status" value="1"/>
</dbReference>
<dbReference type="EMBL" id="QURH01000886">
    <property type="protein sequence ID" value="RFU38012.1"/>
    <property type="molecule type" value="Genomic_DNA"/>
</dbReference>
<dbReference type="AlphaFoldDB" id="A0A372JDF2"/>
<keyword evidence="13" id="KW-1185">Reference proteome</keyword>
<dbReference type="InterPro" id="IPR023632">
    <property type="entry name" value="ATP_synth_F1_gsu_CS"/>
</dbReference>
<proteinExistence type="inferred from homology"/>
<evidence type="ECO:0000256" key="7">
    <source>
        <dbReference type="ARBA" id="ARBA00023136"/>
    </source>
</evidence>
<dbReference type="GO" id="GO:0005524">
    <property type="term" value="F:ATP binding"/>
    <property type="evidence" value="ECO:0007669"/>
    <property type="project" value="UniProtKB-UniRule"/>
</dbReference>
<comment type="subunit">
    <text evidence="10">F-type ATPases have 2 components, CF(1) - the catalytic core - and CF(0) - the membrane proton channel. CF(1) has five subunits: alpha(3), beta(3), gamma(1), delta(1), epsilon(1). CF(0) has three main subunits: a, b and c.</text>
</comment>
<dbReference type="NCBIfam" id="NF004145">
    <property type="entry name" value="PRK05621.1-2"/>
    <property type="match status" value="1"/>
</dbReference>
<dbReference type="Gene3D" id="3.40.1380.10">
    <property type="match status" value="1"/>
</dbReference>
<reference evidence="12 13" key="1">
    <citation type="submission" date="2018-08" db="EMBL/GenBank/DDBJ databases">
        <title>Actinomadura jelena sp. nov., a novel Actinomycete isolated from soil in Chad.</title>
        <authorList>
            <person name="Shi L."/>
        </authorList>
    </citation>
    <scope>NUCLEOTIDE SEQUENCE [LARGE SCALE GENOMIC DNA]</scope>
    <source>
        <strain evidence="12 13">NEAU-G17</strain>
    </source>
</reference>
<evidence type="ECO:0000256" key="11">
    <source>
        <dbReference type="SAM" id="Coils"/>
    </source>
</evidence>
<comment type="subcellular location">
    <subcellularLocation>
        <location evidence="10">Cell membrane</location>
        <topology evidence="10">Peripheral membrane protein</topology>
    </subcellularLocation>
    <subcellularLocation>
        <location evidence="2">Membrane</location>
        <topology evidence="2">Peripheral membrane protein</topology>
    </subcellularLocation>
</comment>
<dbReference type="GO" id="GO:0005886">
    <property type="term" value="C:plasma membrane"/>
    <property type="evidence" value="ECO:0007669"/>
    <property type="project" value="UniProtKB-SubCell"/>
</dbReference>
<keyword evidence="7 10" id="KW-0472">Membrane</keyword>
<evidence type="ECO:0000256" key="8">
    <source>
        <dbReference type="ARBA" id="ARBA00023196"/>
    </source>
</evidence>
<evidence type="ECO:0000256" key="9">
    <source>
        <dbReference type="ARBA" id="ARBA00023310"/>
    </source>
</evidence>
<name>A0A372JDF2_9ACTN</name>
<keyword evidence="10" id="KW-1003">Cell membrane</keyword>
<evidence type="ECO:0000256" key="5">
    <source>
        <dbReference type="ARBA" id="ARBA00022781"/>
    </source>
</evidence>
<evidence type="ECO:0000256" key="1">
    <source>
        <dbReference type="ARBA" id="ARBA00003456"/>
    </source>
</evidence>
<dbReference type="InterPro" id="IPR000131">
    <property type="entry name" value="ATP_synth_F1_gsu"/>
</dbReference>
<feature type="coiled-coil region" evidence="11">
    <location>
        <begin position="267"/>
        <end position="294"/>
    </location>
</feature>
<keyword evidence="9 10" id="KW-0066">ATP synthesis</keyword>
<organism evidence="12 13">
    <name type="scientific">Actinomadura logoneensis</name>
    <dbReference type="NCBI Taxonomy" id="2293572"/>
    <lineage>
        <taxon>Bacteria</taxon>
        <taxon>Bacillati</taxon>
        <taxon>Actinomycetota</taxon>
        <taxon>Actinomycetes</taxon>
        <taxon>Streptosporangiales</taxon>
        <taxon>Thermomonosporaceae</taxon>
        <taxon>Actinomadura</taxon>
    </lineage>
</organism>
<dbReference type="HAMAP" id="MF_00815">
    <property type="entry name" value="ATP_synth_gamma_bact"/>
    <property type="match status" value="1"/>
</dbReference>
<dbReference type="Proteomes" id="UP000261811">
    <property type="component" value="Unassembled WGS sequence"/>
</dbReference>
<keyword evidence="5 10" id="KW-0375">Hydrogen ion transport</keyword>
<keyword evidence="11" id="KW-0175">Coiled coil</keyword>
<evidence type="ECO:0000256" key="2">
    <source>
        <dbReference type="ARBA" id="ARBA00004170"/>
    </source>
</evidence>
<dbReference type="OrthoDB" id="9812769at2"/>
<evidence type="ECO:0000256" key="4">
    <source>
        <dbReference type="ARBA" id="ARBA00022448"/>
    </source>
</evidence>
<dbReference type="PRINTS" id="PR00126">
    <property type="entry name" value="ATPASEGAMMA"/>
</dbReference>
<evidence type="ECO:0000256" key="10">
    <source>
        <dbReference type="HAMAP-Rule" id="MF_00815"/>
    </source>
</evidence>
<dbReference type="InterPro" id="IPR035968">
    <property type="entry name" value="ATP_synth_F1_ATPase_gsu"/>
</dbReference>
<keyword evidence="4 10" id="KW-0813">Transport</keyword>
<protein>
    <recommendedName>
        <fullName evidence="10">ATP synthase gamma chain</fullName>
    </recommendedName>
    <alternativeName>
        <fullName evidence="10">ATP synthase F1 sector gamma subunit</fullName>
    </alternativeName>
    <alternativeName>
        <fullName evidence="10">F-ATPase gamma subunit</fullName>
    </alternativeName>
</protein>
<dbReference type="GO" id="GO:0045259">
    <property type="term" value="C:proton-transporting ATP synthase complex"/>
    <property type="evidence" value="ECO:0007669"/>
    <property type="project" value="UniProtKB-KW"/>
</dbReference>
<dbReference type="Pfam" id="PF00231">
    <property type="entry name" value="ATP-synt"/>
    <property type="match status" value="1"/>
</dbReference>
<sequence>MPAQLRALRNRIRSVKSTAKITRAQELIAAARISQAQQRLAQSRPYARQVTRAVESLISHHVHMDHALLNEDPDTSRVAVLVVTSDRGFCGAFNTNAIKQGEALMANLREKGSEPVLYVTGQRGIDHFRFQGVPLERAWHGDSGRPDFATTAEIGRTLLEAFDRPTAEGGVGGVHIVYTEFVSMLTQRLTVRRILPLEVEDVPEGEAGDASGNGGVGAASTYDFEPDPLTLLDGLLHQYVNSRLWHMLLESAASEHAARRAAMMAATDNALELIDKLTRQANEARQEEITMELSEIVAGADALSSARGD</sequence>
<dbReference type="PROSITE" id="PS00153">
    <property type="entry name" value="ATPASE_GAMMA"/>
    <property type="match status" value="1"/>
</dbReference>
<comment type="function">
    <text evidence="1 10">Produces ATP from ADP in the presence of a proton gradient across the membrane. The gamma chain is believed to be important in regulating ATPase activity and the flow of protons through the CF(0) complex.</text>
</comment>
<dbReference type="NCBIfam" id="TIGR01146">
    <property type="entry name" value="ATPsyn_F1gamma"/>
    <property type="match status" value="1"/>
</dbReference>
<evidence type="ECO:0000313" key="13">
    <source>
        <dbReference type="Proteomes" id="UP000261811"/>
    </source>
</evidence>
<dbReference type="SUPFAM" id="SSF52943">
    <property type="entry name" value="ATP synthase (F1-ATPase), gamma subunit"/>
    <property type="match status" value="1"/>
</dbReference>
<comment type="caution">
    <text evidence="12">The sequence shown here is derived from an EMBL/GenBank/DDBJ whole genome shotgun (WGS) entry which is preliminary data.</text>
</comment>
<keyword evidence="8 10" id="KW-0139">CF(1)</keyword>
<evidence type="ECO:0000313" key="12">
    <source>
        <dbReference type="EMBL" id="RFU38012.1"/>
    </source>
</evidence>
<evidence type="ECO:0000256" key="3">
    <source>
        <dbReference type="ARBA" id="ARBA00007681"/>
    </source>
</evidence>
<dbReference type="GO" id="GO:0042777">
    <property type="term" value="P:proton motive force-driven plasma membrane ATP synthesis"/>
    <property type="evidence" value="ECO:0007669"/>
    <property type="project" value="UniProtKB-UniRule"/>
</dbReference>
<accession>A0A372JDF2</accession>
<dbReference type="PANTHER" id="PTHR11693">
    <property type="entry name" value="ATP SYNTHASE GAMMA CHAIN"/>
    <property type="match status" value="1"/>
</dbReference>
<keyword evidence="6 10" id="KW-0406">Ion transport</keyword>
<comment type="similarity">
    <text evidence="3 10">Belongs to the ATPase gamma chain family.</text>
</comment>
<evidence type="ECO:0000256" key="6">
    <source>
        <dbReference type="ARBA" id="ARBA00023065"/>
    </source>
</evidence>